<dbReference type="EMBL" id="CP051680">
    <property type="protein sequence ID" value="QJD83682.1"/>
    <property type="molecule type" value="Genomic_DNA"/>
</dbReference>
<keyword evidence="4" id="KW-1185">Reference proteome</keyword>
<dbReference type="KEGG" id="cheb:HH215_11170"/>
<keyword evidence="2" id="KW-0472">Membrane</keyword>
<evidence type="ECO:0000313" key="4">
    <source>
        <dbReference type="Proteomes" id="UP000502248"/>
    </source>
</evidence>
<dbReference type="AlphaFoldDB" id="A0A7Z2VIK6"/>
<evidence type="ECO:0000256" key="1">
    <source>
        <dbReference type="SAM" id="MobiDB-lite"/>
    </source>
</evidence>
<reference evidence="3 4" key="1">
    <citation type="submission" date="2020-04" db="EMBL/GenBank/DDBJ databases">
        <title>Genome sequencing of novel species.</title>
        <authorList>
            <person name="Heo J."/>
            <person name="Kim S.-J."/>
            <person name="Kim J.-S."/>
            <person name="Hong S.-B."/>
            <person name="Kwon S.-W."/>
        </authorList>
    </citation>
    <scope>NUCLEOTIDE SEQUENCE [LARGE SCALE GENOMIC DNA]</scope>
    <source>
        <strain evidence="3 4">MFER-1</strain>
    </source>
</reference>
<evidence type="ECO:0000313" key="3">
    <source>
        <dbReference type="EMBL" id="QJD83682.1"/>
    </source>
</evidence>
<evidence type="ECO:0000256" key="2">
    <source>
        <dbReference type="SAM" id="Phobius"/>
    </source>
</evidence>
<protein>
    <submittedName>
        <fullName evidence="3">Uncharacterized protein</fullName>
    </submittedName>
</protein>
<accession>A0A7Z2VIK6</accession>
<feature type="region of interest" description="Disordered" evidence="1">
    <location>
        <begin position="74"/>
        <end position="103"/>
    </location>
</feature>
<keyword evidence="2" id="KW-0812">Transmembrane</keyword>
<feature type="compositionally biased region" description="Polar residues" evidence="1">
    <location>
        <begin position="79"/>
        <end position="99"/>
    </location>
</feature>
<dbReference type="Proteomes" id="UP000502248">
    <property type="component" value="Chromosome"/>
</dbReference>
<keyword evidence="2" id="KW-1133">Transmembrane helix</keyword>
<name>A0A7Z2VIK6_9BACL</name>
<sequence length="489" mass="54812">MNTTKPDWYEQAKGGLGQANFTEPMKQEVSRKIFERQPERKKSGKWVVAAVTAFAICIAAFLLINPARTIDEPPAPAGTLTTPDINSPNPLPTESNPPTETQPPIAEEQVKLAYEDPRGSLGTLGNYPVELDRIEATRIPKSSVIVKRVIEVDELGNYFLYVKNKNDTQLYAGMEIVSAGLGSSPTDDIYEIGIVGDLTYLNDVQITKSNLFGRFHLRIYGVCGANCVTNNWIHFEEDVPGVPISDIRLNAHAQEVDLDEDGTPELVSTESSTIAKVQVYKTFNDQVKFVDLNIALQAEHPNSVQYDGNSRTFTAIFADRSVSYQYKKGEDILERVDPIEKDQNRLIVGGTYDGNDSIQLNVDGTKIDASWVKDPLKKFGIYLPADIRTVKFEDGYEYKSTVGDAIIQLREANEGNLPTLRKEKDLESYSDYVGTEFWGDEQNIRYDYFLYEHDSDNRTYIAVRCSTDDIGKLRPLLLAVISNIRYASE</sequence>
<proteinExistence type="predicted"/>
<organism evidence="3 4">
    <name type="scientific">Cohnella herbarum</name>
    <dbReference type="NCBI Taxonomy" id="2728023"/>
    <lineage>
        <taxon>Bacteria</taxon>
        <taxon>Bacillati</taxon>
        <taxon>Bacillota</taxon>
        <taxon>Bacilli</taxon>
        <taxon>Bacillales</taxon>
        <taxon>Paenibacillaceae</taxon>
        <taxon>Cohnella</taxon>
    </lineage>
</organism>
<feature type="transmembrane region" description="Helical" evidence="2">
    <location>
        <begin position="46"/>
        <end position="64"/>
    </location>
</feature>
<dbReference type="RefSeq" id="WP_169279971.1">
    <property type="nucleotide sequence ID" value="NZ_CP051680.1"/>
</dbReference>
<gene>
    <name evidence="3" type="ORF">HH215_11170</name>
</gene>